<gene>
    <name evidence="7" type="ORF">RE476_04710</name>
</gene>
<dbReference type="PANTHER" id="PTHR36450">
    <property type="entry name" value="THIOREDOXIN"/>
    <property type="match status" value="1"/>
</dbReference>
<comment type="function">
    <text evidence="3">Does not function as a glutathione-disulfide oxidoreductase in the presence of glutathione and glutathione reductase. Has low thioredoxin activity in vitro.</text>
</comment>
<organism evidence="7 8">
    <name type="scientific">Methanolobus mangrovi</name>
    <dbReference type="NCBI Taxonomy" id="3072977"/>
    <lineage>
        <taxon>Archaea</taxon>
        <taxon>Methanobacteriati</taxon>
        <taxon>Methanobacteriota</taxon>
        <taxon>Stenosarchaea group</taxon>
        <taxon>Methanomicrobia</taxon>
        <taxon>Methanosarcinales</taxon>
        <taxon>Methanosarcinaceae</taxon>
        <taxon>Methanolobus</taxon>
    </lineage>
</organism>
<dbReference type="SUPFAM" id="SSF52833">
    <property type="entry name" value="Thioredoxin-like"/>
    <property type="match status" value="1"/>
</dbReference>
<keyword evidence="8" id="KW-1185">Reference proteome</keyword>
<evidence type="ECO:0000256" key="1">
    <source>
        <dbReference type="ARBA" id="ARBA00007787"/>
    </source>
</evidence>
<dbReference type="Gene3D" id="3.40.30.10">
    <property type="entry name" value="Glutaredoxin"/>
    <property type="match status" value="1"/>
</dbReference>
<proteinExistence type="inferred from homology"/>
<dbReference type="RefSeq" id="WP_309309250.1">
    <property type="nucleotide sequence ID" value="NZ_CP133594.1"/>
</dbReference>
<dbReference type="InterPro" id="IPR036249">
    <property type="entry name" value="Thioredoxin-like_sf"/>
</dbReference>
<keyword evidence="5" id="KW-1015">Disulfide bond</keyword>
<dbReference type="NCBIfam" id="TIGR00412">
    <property type="entry name" value="redox_disulf_2"/>
    <property type="match status" value="1"/>
</dbReference>
<feature type="active site" description="Nucleophile" evidence="4">
    <location>
        <position position="10"/>
    </location>
</feature>
<keyword evidence="2 3" id="KW-0249">Electron transport</keyword>
<evidence type="ECO:0000313" key="8">
    <source>
        <dbReference type="Proteomes" id="UP001183006"/>
    </source>
</evidence>
<dbReference type="PIRSF" id="PIRSF037031">
    <property type="entry name" value="Redox_disulphide_2"/>
    <property type="match status" value="1"/>
</dbReference>
<keyword evidence="3 5" id="KW-0676">Redox-active center</keyword>
<dbReference type="GeneID" id="84229417"/>
<dbReference type="Proteomes" id="UP001183006">
    <property type="component" value="Chromosome"/>
</dbReference>
<evidence type="ECO:0000256" key="4">
    <source>
        <dbReference type="PIRSR" id="PIRSR037031-50"/>
    </source>
</evidence>
<evidence type="ECO:0000259" key="6">
    <source>
        <dbReference type="Pfam" id="PF13192"/>
    </source>
</evidence>
<dbReference type="EMBL" id="CP133594">
    <property type="protein sequence ID" value="WMW23134.1"/>
    <property type="molecule type" value="Genomic_DNA"/>
</dbReference>
<feature type="active site" description="Nucleophile" evidence="4">
    <location>
        <position position="13"/>
    </location>
</feature>
<reference evidence="7" key="1">
    <citation type="submission" date="2023-08" db="EMBL/GenBank/DDBJ databases">
        <title>Methanolobus mangrovi sp. nov. and Methanolobus sediminis sp. nov, two novel methylotrophic methanogens isolated from mangrove sediments in China.</title>
        <authorList>
            <person name="Zhou J."/>
        </authorList>
    </citation>
    <scope>NUCLEOTIDE SEQUENCE</scope>
    <source>
        <strain evidence="7">FTZ2</strain>
    </source>
</reference>
<protein>
    <recommendedName>
        <fullName evidence="3">Thioredoxin</fullName>
    </recommendedName>
</protein>
<feature type="disulfide bond" description="Redox-active" evidence="5">
    <location>
        <begin position="10"/>
        <end position="13"/>
    </location>
</feature>
<dbReference type="AlphaFoldDB" id="A0AA51YKE5"/>
<comment type="similarity">
    <text evidence="1 3">Belongs to the glutaredoxin family.</text>
</comment>
<dbReference type="InterPro" id="IPR012336">
    <property type="entry name" value="Thioredoxin-like_fold"/>
</dbReference>
<sequence>MKIEILGAGCPKCNKAKNSVEKAVEQTGVDAEIVKVEDMDSILAYGVLITPAVVVDGDVKIAGRVPKVEEVIEWITK</sequence>
<dbReference type="InterPro" id="IPR005243">
    <property type="entry name" value="THIRX-like_proc"/>
</dbReference>
<evidence type="ECO:0000256" key="5">
    <source>
        <dbReference type="PIRSR" id="PIRSR037031-51"/>
    </source>
</evidence>
<keyword evidence="3" id="KW-0813">Transport</keyword>
<evidence type="ECO:0000256" key="3">
    <source>
        <dbReference type="PIRNR" id="PIRNR037031"/>
    </source>
</evidence>
<name>A0AA51YKE5_9EURY</name>
<feature type="domain" description="Thioredoxin-like fold" evidence="6">
    <location>
        <begin position="1"/>
        <end position="76"/>
    </location>
</feature>
<dbReference type="KEGG" id="mmav:RE476_04710"/>
<evidence type="ECO:0000313" key="7">
    <source>
        <dbReference type="EMBL" id="WMW23134.1"/>
    </source>
</evidence>
<dbReference type="Pfam" id="PF13192">
    <property type="entry name" value="Thioredoxin_3"/>
    <property type="match status" value="1"/>
</dbReference>
<accession>A0AA51YKE5</accession>
<evidence type="ECO:0000256" key="2">
    <source>
        <dbReference type="ARBA" id="ARBA00022982"/>
    </source>
</evidence>
<dbReference type="PANTHER" id="PTHR36450:SF1">
    <property type="entry name" value="THIOREDOXIN"/>
    <property type="match status" value="1"/>
</dbReference>